<proteinExistence type="inferred from homology"/>
<dbReference type="InterPro" id="IPR050491">
    <property type="entry name" value="AmpC-like"/>
</dbReference>
<dbReference type="KEGG" id="bcom:BAUCODRAFT_35603"/>
<evidence type="ECO:0000313" key="4">
    <source>
        <dbReference type="EMBL" id="EMC94393.1"/>
    </source>
</evidence>
<reference evidence="4 5" key="1">
    <citation type="journal article" date="2012" name="PLoS Pathog.">
        <title>Diverse lifestyles and strategies of plant pathogenesis encoded in the genomes of eighteen Dothideomycetes fungi.</title>
        <authorList>
            <person name="Ohm R.A."/>
            <person name="Feau N."/>
            <person name="Henrissat B."/>
            <person name="Schoch C.L."/>
            <person name="Horwitz B.A."/>
            <person name="Barry K.W."/>
            <person name="Condon B.J."/>
            <person name="Copeland A.C."/>
            <person name="Dhillon B."/>
            <person name="Glaser F."/>
            <person name="Hesse C.N."/>
            <person name="Kosti I."/>
            <person name="LaButti K."/>
            <person name="Lindquist E.A."/>
            <person name="Lucas S."/>
            <person name="Salamov A.A."/>
            <person name="Bradshaw R.E."/>
            <person name="Ciuffetti L."/>
            <person name="Hamelin R.C."/>
            <person name="Kema G.H.J."/>
            <person name="Lawrence C."/>
            <person name="Scott J.A."/>
            <person name="Spatafora J.W."/>
            <person name="Turgeon B.G."/>
            <person name="de Wit P.J.G.M."/>
            <person name="Zhong S."/>
            <person name="Goodwin S.B."/>
            <person name="Grigoriev I.V."/>
        </authorList>
    </citation>
    <scope>NUCLEOTIDE SEQUENCE [LARGE SCALE GENOMIC DNA]</scope>
    <source>
        <strain evidence="4 5">UAMH 10762</strain>
    </source>
</reference>
<dbReference type="OrthoDB" id="552049at2759"/>
<evidence type="ECO:0000259" key="3">
    <source>
        <dbReference type="Pfam" id="PF11954"/>
    </source>
</evidence>
<dbReference type="OMA" id="VWHTGSI"/>
<evidence type="ECO:0000256" key="1">
    <source>
        <dbReference type="ARBA" id="ARBA00038215"/>
    </source>
</evidence>
<evidence type="ECO:0008006" key="6">
    <source>
        <dbReference type="Google" id="ProtNLM"/>
    </source>
</evidence>
<dbReference type="EMBL" id="KB445558">
    <property type="protein sequence ID" value="EMC94393.1"/>
    <property type="molecule type" value="Genomic_DNA"/>
</dbReference>
<dbReference type="RefSeq" id="XP_007677997.1">
    <property type="nucleotide sequence ID" value="XM_007679807.1"/>
</dbReference>
<feature type="domain" description="Peptidase S12 Pab87-related C-terminal" evidence="3">
    <location>
        <begin position="433"/>
        <end position="544"/>
    </location>
</feature>
<feature type="domain" description="Beta-lactamase-related" evidence="2">
    <location>
        <begin position="42"/>
        <end position="375"/>
    </location>
</feature>
<dbReference type="GeneID" id="19112743"/>
<comment type="similarity">
    <text evidence="1">Belongs to the peptidase S12 family.</text>
</comment>
<dbReference type="Pfam" id="PF11954">
    <property type="entry name" value="DUF3471"/>
    <property type="match status" value="1"/>
</dbReference>
<protein>
    <recommendedName>
        <fullName evidence="6">Beta-lactamase-related domain-containing protein</fullName>
    </recommendedName>
</protein>
<dbReference type="Pfam" id="PF00144">
    <property type="entry name" value="Beta-lactamase"/>
    <property type="match status" value="1"/>
</dbReference>
<dbReference type="InterPro" id="IPR012338">
    <property type="entry name" value="Beta-lactam/transpept-like"/>
</dbReference>
<keyword evidence="5" id="KW-1185">Reference proteome</keyword>
<dbReference type="InterPro" id="IPR021860">
    <property type="entry name" value="Peptidase_S12_Pab87-rel_C"/>
</dbReference>
<organism evidence="4 5">
    <name type="scientific">Baudoinia panamericana (strain UAMH 10762)</name>
    <name type="common">Angels' share fungus</name>
    <name type="synonym">Baudoinia compniacensis (strain UAMH 10762)</name>
    <dbReference type="NCBI Taxonomy" id="717646"/>
    <lineage>
        <taxon>Eukaryota</taxon>
        <taxon>Fungi</taxon>
        <taxon>Dikarya</taxon>
        <taxon>Ascomycota</taxon>
        <taxon>Pezizomycotina</taxon>
        <taxon>Dothideomycetes</taxon>
        <taxon>Dothideomycetidae</taxon>
        <taxon>Mycosphaerellales</taxon>
        <taxon>Teratosphaeriaceae</taxon>
        <taxon>Baudoinia</taxon>
    </lineage>
</organism>
<evidence type="ECO:0000313" key="5">
    <source>
        <dbReference type="Proteomes" id="UP000011761"/>
    </source>
</evidence>
<dbReference type="eggNOG" id="ENOG502S4SE">
    <property type="taxonomic scope" value="Eukaryota"/>
</dbReference>
<dbReference type="Proteomes" id="UP000011761">
    <property type="component" value="Unassembled WGS sequence"/>
</dbReference>
<accession>M2MSB2</accession>
<dbReference type="InterPro" id="IPR001466">
    <property type="entry name" value="Beta-lactam-related"/>
</dbReference>
<sequence>MKRCLLALLPAASALETWVGLDQQPIQANLSQAYDPFAGEGFDRYVNDVLAEQHTPGIAIAVVHGNSTYSRAYGYADLELKIPVTPKTLFFAGSTTKSFTAATTSKLVDSNVTEYAHISWTTKLVDLIRDDFVLEDDYTTNHINFVDALSHRTGMPRHDLSWIGHDPSLRDIVRQMRYLPLHRELRDTWEYCNIMFSAVSHAIETVTGTAMSVLLRQWIWEPLGMTETFYVLADALAYVEHSHDITMARSYEWVNDTSSYSKWALSDLPPSNGAGSVISNVLDYTHWVRMFLHPENASNPISTAAIKQMTTRHMIVNGDSSPSQDLTYGLGLEIASYRGHRLVEHGGEIAGYMTGMFWLPDLDWGVVLMQNTDSFAHVNIMWSMIDDFLDTPENERADPGAIERLARSKRLEQSKDPRKYLFPDAGALATVGPALSLPHYEGIYSHPAYGNLTISISSEGKSTAESRSGAPLPLYARPSAKHYCDLSTIFHHVNGEYWYAHVKSGPGHWLIDEYQKARFTIGSDGKVSGLGLQAEKALDELAWFERLA</sequence>
<gene>
    <name evidence="4" type="ORF">BAUCODRAFT_35603</name>
</gene>
<dbReference type="PANTHER" id="PTHR46825">
    <property type="entry name" value="D-ALANYL-D-ALANINE-CARBOXYPEPTIDASE/ENDOPEPTIDASE AMPH"/>
    <property type="match status" value="1"/>
</dbReference>
<dbReference type="PANTHER" id="PTHR46825:SF15">
    <property type="entry name" value="BETA-LACTAMASE-RELATED DOMAIN-CONTAINING PROTEIN"/>
    <property type="match status" value="1"/>
</dbReference>
<dbReference type="Gene3D" id="3.40.710.10">
    <property type="entry name" value="DD-peptidase/beta-lactamase superfamily"/>
    <property type="match status" value="1"/>
</dbReference>
<dbReference type="SUPFAM" id="SSF56601">
    <property type="entry name" value="beta-lactamase/transpeptidase-like"/>
    <property type="match status" value="1"/>
</dbReference>
<dbReference type="AlphaFoldDB" id="M2MSB2"/>
<dbReference type="HOGENOM" id="CLU_020027_14_1_1"/>
<name>M2MSB2_BAUPA</name>
<evidence type="ECO:0000259" key="2">
    <source>
        <dbReference type="Pfam" id="PF00144"/>
    </source>
</evidence>